<evidence type="ECO:0000313" key="9">
    <source>
        <dbReference type="EMBL" id="RUO78856.1"/>
    </source>
</evidence>
<dbReference type="GO" id="GO:0006282">
    <property type="term" value="P:regulation of DNA repair"/>
    <property type="evidence" value="ECO:0007669"/>
    <property type="project" value="UniProtKB-UniRule"/>
</dbReference>
<comment type="caution">
    <text evidence="9">The sequence shown here is derived from an EMBL/GenBank/DDBJ whole genome shotgun (WGS) entry which is preliminary data.</text>
</comment>
<gene>
    <name evidence="5" type="primary">recX</name>
    <name evidence="9" type="ORF">CWI84_09875</name>
</gene>
<name>A0A432ZLK5_9GAMM</name>
<evidence type="ECO:0000259" key="8">
    <source>
        <dbReference type="Pfam" id="PF21982"/>
    </source>
</evidence>
<dbReference type="EMBL" id="PIQH01000009">
    <property type="protein sequence ID" value="RUO78856.1"/>
    <property type="molecule type" value="Genomic_DNA"/>
</dbReference>
<sequence length="174" mass="20351">MLNFSFIQSLECWSDAMKVSSENVSYQDVFDAATRLLARREHSATELKRKLTLKGWPSALIDEAIANLQQQDWQSDERFLQSYVRQRLAQGDGPLKLAQQVLQNKGVDQQQWQQFLASCEIDWQQQCAEVVRRRFADNVPDSQKAWAKQVRFLQQRGFTQEQIFAVVQRPKNWS</sequence>
<dbReference type="GO" id="GO:0005737">
    <property type="term" value="C:cytoplasm"/>
    <property type="evidence" value="ECO:0007669"/>
    <property type="project" value="UniProtKB-SubCell"/>
</dbReference>
<dbReference type="Pfam" id="PF21982">
    <property type="entry name" value="RecX_HTH1"/>
    <property type="match status" value="1"/>
</dbReference>
<dbReference type="Proteomes" id="UP000287996">
    <property type="component" value="Unassembled WGS sequence"/>
</dbReference>
<proteinExistence type="inferred from homology"/>
<protein>
    <recommendedName>
        <fullName evidence="3 5">Regulatory protein RecX</fullName>
    </recommendedName>
</protein>
<keyword evidence="4 5" id="KW-0963">Cytoplasm</keyword>
<keyword evidence="10" id="KW-1185">Reference proteome</keyword>
<dbReference type="InterPro" id="IPR053926">
    <property type="entry name" value="RecX_HTH_1st"/>
</dbReference>
<evidence type="ECO:0000256" key="1">
    <source>
        <dbReference type="ARBA" id="ARBA00004496"/>
    </source>
</evidence>
<evidence type="ECO:0000259" key="6">
    <source>
        <dbReference type="Pfam" id="PF02631"/>
    </source>
</evidence>
<dbReference type="AlphaFoldDB" id="A0A432ZLK5"/>
<dbReference type="Gene3D" id="1.10.10.10">
    <property type="entry name" value="Winged helix-like DNA-binding domain superfamily/Winged helix DNA-binding domain"/>
    <property type="match status" value="3"/>
</dbReference>
<organism evidence="9 10">
    <name type="scientific">Idiomarina tyrosinivorans</name>
    <dbReference type="NCBI Taxonomy" id="1445662"/>
    <lineage>
        <taxon>Bacteria</taxon>
        <taxon>Pseudomonadati</taxon>
        <taxon>Pseudomonadota</taxon>
        <taxon>Gammaproteobacteria</taxon>
        <taxon>Alteromonadales</taxon>
        <taxon>Idiomarinaceae</taxon>
        <taxon>Idiomarina</taxon>
    </lineage>
</organism>
<dbReference type="HAMAP" id="MF_01114">
    <property type="entry name" value="RecX"/>
    <property type="match status" value="1"/>
</dbReference>
<dbReference type="InterPro" id="IPR003783">
    <property type="entry name" value="Regulatory_RecX"/>
</dbReference>
<dbReference type="Pfam" id="PF21981">
    <property type="entry name" value="RecX_HTH3"/>
    <property type="match status" value="1"/>
</dbReference>
<evidence type="ECO:0000256" key="5">
    <source>
        <dbReference type="HAMAP-Rule" id="MF_01114"/>
    </source>
</evidence>
<feature type="domain" description="RecX first three-helical" evidence="8">
    <location>
        <begin position="31"/>
        <end position="66"/>
    </location>
</feature>
<reference evidence="9 10" key="1">
    <citation type="journal article" date="2011" name="Front. Microbiol.">
        <title>Genomic signatures of strain selection and enhancement in Bacillus atrophaeus var. globigii, a historical biowarfare simulant.</title>
        <authorList>
            <person name="Gibbons H.S."/>
            <person name="Broomall S.M."/>
            <person name="McNew L.A."/>
            <person name="Daligault H."/>
            <person name="Chapman C."/>
            <person name="Bruce D."/>
            <person name="Karavis M."/>
            <person name="Krepps M."/>
            <person name="McGregor P.A."/>
            <person name="Hong C."/>
            <person name="Park K.H."/>
            <person name="Akmal A."/>
            <person name="Feldman A."/>
            <person name="Lin J.S."/>
            <person name="Chang W.E."/>
            <person name="Higgs B.W."/>
            <person name="Demirev P."/>
            <person name="Lindquist J."/>
            <person name="Liem A."/>
            <person name="Fochler E."/>
            <person name="Read T.D."/>
            <person name="Tapia R."/>
            <person name="Johnson S."/>
            <person name="Bishop-Lilly K.A."/>
            <person name="Detter C."/>
            <person name="Han C."/>
            <person name="Sozhamannan S."/>
            <person name="Rosenzweig C.N."/>
            <person name="Skowronski E.W."/>
        </authorList>
    </citation>
    <scope>NUCLEOTIDE SEQUENCE [LARGE SCALE GENOMIC DNA]</scope>
    <source>
        <strain evidence="9 10">CC-PW-9</strain>
    </source>
</reference>
<dbReference type="InterPro" id="IPR053925">
    <property type="entry name" value="RecX_HTH_3rd"/>
</dbReference>
<dbReference type="PANTHER" id="PTHR33602:SF1">
    <property type="entry name" value="REGULATORY PROTEIN RECX FAMILY PROTEIN"/>
    <property type="match status" value="1"/>
</dbReference>
<dbReference type="InterPro" id="IPR053924">
    <property type="entry name" value="RecX_HTH_2nd"/>
</dbReference>
<evidence type="ECO:0000259" key="7">
    <source>
        <dbReference type="Pfam" id="PF21981"/>
    </source>
</evidence>
<comment type="function">
    <text evidence="5">Modulates RecA activity.</text>
</comment>
<dbReference type="PANTHER" id="PTHR33602">
    <property type="entry name" value="REGULATORY PROTEIN RECX FAMILY PROTEIN"/>
    <property type="match status" value="1"/>
</dbReference>
<evidence type="ECO:0000256" key="4">
    <source>
        <dbReference type="ARBA" id="ARBA00022490"/>
    </source>
</evidence>
<feature type="domain" description="RecX third three-helical" evidence="7">
    <location>
        <begin position="122"/>
        <end position="167"/>
    </location>
</feature>
<comment type="subcellular location">
    <subcellularLocation>
        <location evidence="1 5">Cytoplasm</location>
    </subcellularLocation>
</comment>
<accession>A0A432ZLK5</accession>
<dbReference type="Pfam" id="PF02631">
    <property type="entry name" value="RecX_HTH2"/>
    <property type="match status" value="1"/>
</dbReference>
<evidence type="ECO:0000313" key="10">
    <source>
        <dbReference type="Proteomes" id="UP000287996"/>
    </source>
</evidence>
<dbReference type="InterPro" id="IPR036388">
    <property type="entry name" value="WH-like_DNA-bd_sf"/>
</dbReference>
<evidence type="ECO:0000256" key="2">
    <source>
        <dbReference type="ARBA" id="ARBA00009695"/>
    </source>
</evidence>
<feature type="domain" description="RecX second three-helical" evidence="6">
    <location>
        <begin position="75"/>
        <end position="114"/>
    </location>
</feature>
<comment type="similarity">
    <text evidence="2 5">Belongs to the RecX family.</text>
</comment>
<evidence type="ECO:0000256" key="3">
    <source>
        <dbReference type="ARBA" id="ARBA00018111"/>
    </source>
</evidence>